<dbReference type="STRING" id="3818.A0A445EIA3"/>
<evidence type="ECO:0000313" key="4">
    <source>
        <dbReference type="EMBL" id="RYR75170.1"/>
    </source>
</evidence>
<comment type="caution">
    <text evidence="4">The sequence shown here is derived from an EMBL/GenBank/DDBJ whole genome shotgun (WGS) entry which is preliminary data.</text>
</comment>
<dbReference type="Gene3D" id="2.60.40.1820">
    <property type="match status" value="1"/>
</dbReference>
<dbReference type="EMBL" id="SDMP01000002">
    <property type="protein sequence ID" value="RYR75170.1"/>
    <property type="molecule type" value="Genomic_DNA"/>
</dbReference>
<proteinExistence type="predicted"/>
<dbReference type="InterPro" id="IPR004864">
    <property type="entry name" value="LEA_2"/>
</dbReference>
<keyword evidence="2" id="KW-0812">Transmembrane</keyword>
<evidence type="ECO:0000256" key="2">
    <source>
        <dbReference type="SAM" id="Phobius"/>
    </source>
</evidence>
<dbReference type="Gramene" id="arahy.Tifrunner.gnm2.ann2.Ah02g027400.1">
    <property type="protein sequence ID" value="arahy.Tifrunner.gnm2.ann2.Ah02g027400.1-CDS-1"/>
    <property type="gene ID" value="arahy.Tifrunner.gnm2.ann2.Ah02g027400"/>
</dbReference>
<feature type="transmembrane region" description="Helical" evidence="2">
    <location>
        <begin position="37"/>
        <end position="61"/>
    </location>
</feature>
<dbReference type="Proteomes" id="UP000289738">
    <property type="component" value="Chromosome A02"/>
</dbReference>
<organism evidence="4 5">
    <name type="scientific">Arachis hypogaea</name>
    <name type="common">Peanut</name>
    <dbReference type="NCBI Taxonomy" id="3818"/>
    <lineage>
        <taxon>Eukaryota</taxon>
        <taxon>Viridiplantae</taxon>
        <taxon>Streptophyta</taxon>
        <taxon>Embryophyta</taxon>
        <taxon>Tracheophyta</taxon>
        <taxon>Spermatophyta</taxon>
        <taxon>Magnoliopsida</taxon>
        <taxon>eudicotyledons</taxon>
        <taxon>Gunneridae</taxon>
        <taxon>Pentapetalae</taxon>
        <taxon>rosids</taxon>
        <taxon>fabids</taxon>
        <taxon>Fabales</taxon>
        <taxon>Fabaceae</taxon>
        <taxon>Papilionoideae</taxon>
        <taxon>50 kb inversion clade</taxon>
        <taxon>dalbergioids sensu lato</taxon>
        <taxon>Dalbergieae</taxon>
        <taxon>Pterocarpus clade</taxon>
        <taxon>Arachis</taxon>
    </lineage>
</organism>
<evidence type="ECO:0000259" key="3">
    <source>
        <dbReference type="Pfam" id="PF03168"/>
    </source>
</evidence>
<keyword evidence="2" id="KW-1133">Transmembrane helix</keyword>
<dbReference type="Pfam" id="PF03168">
    <property type="entry name" value="LEA_2"/>
    <property type="match status" value="1"/>
</dbReference>
<reference evidence="4 5" key="1">
    <citation type="submission" date="2019-01" db="EMBL/GenBank/DDBJ databases">
        <title>Sequencing of cultivated peanut Arachis hypogaea provides insights into genome evolution and oil improvement.</title>
        <authorList>
            <person name="Chen X."/>
        </authorList>
    </citation>
    <scope>NUCLEOTIDE SEQUENCE [LARGE SCALE GENOMIC DNA]</scope>
    <source>
        <strain evidence="5">cv. Fuhuasheng</strain>
        <tissue evidence="4">Leaves</tissue>
    </source>
</reference>
<sequence length="220" mass="24455">MAEIDQVRPLAPSRDQQSSSDDEEALIKSKHLRRIKLCGCVSAISLLIFVIVSVILSFTVFKAKDPIVTTNNITLTNLDFSVNLNPMTPSVKVNMSLLIDMSIKNPNSASFKFRNATTAINYRGVAVAEVKNPPGIAKARRTFRMNVTADVLADRLATRPELFSDVMSGHITLNTYTEISGRVKILIIKKHAEIKMNCTVNVDFSSKQVQDMNCKRKVKI</sequence>
<evidence type="ECO:0000313" key="5">
    <source>
        <dbReference type="Proteomes" id="UP000289738"/>
    </source>
</evidence>
<dbReference type="OrthoDB" id="764273at2759"/>
<dbReference type="PANTHER" id="PTHR31852">
    <property type="entry name" value="LATE EMBRYOGENESIS ABUNDANT (LEA) HYDROXYPROLINE-RICH GLYCOPROTEIN FAMILY"/>
    <property type="match status" value="1"/>
</dbReference>
<gene>
    <name evidence="4" type="ORF">Ahy_A02g009845</name>
</gene>
<feature type="domain" description="Late embryogenesis abundant protein LEA-2 subgroup" evidence="3">
    <location>
        <begin position="101"/>
        <end position="199"/>
    </location>
</feature>
<dbReference type="AlphaFoldDB" id="A0A445EIA3"/>
<keyword evidence="5" id="KW-1185">Reference proteome</keyword>
<feature type="region of interest" description="Disordered" evidence="1">
    <location>
        <begin position="1"/>
        <end position="22"/>
    </location>
</feature>
<dbReference type="InterPro" id="IPR055301">
    <property type="entry name" value="Lea14-like_2"/>
</dbReference>
<keyword evidence="2" id="KW-0472">Membrane</keyword>
<protein>
    <recommendedName>
        <fullName evidence="3">Late embryogenesis abundant protein LEA-2 subgroup domain-containing protein</fullName>
    </recommendedName>
</protein>
<evidence type="ECO:0000256" key="1">
    <source>
        <dbReference type="SAM" id="MobiDB-lite"/>
    </source>
</evidence>
<name>A0A445EIA3_ARAHY</name>
<accession>A0A445EIA3</accession>